<protein>
    <submittedName>
        <fullName evidence="3">4-amino-4-deoxychorismate synthase, glutamine amidotransferase subunit</fullName>
    </submittedName>
</protein>
<keyword evidence="4" id="KW-1185">Reference proteome</keyword>
<dbReference type="PANTHER" id="PTHR43418">
    <property type="entry name" value="MULTIFUNCTIONAL TRYPTOPHAN BIOSYNTHESIS PROTEIN-RELATED"/>
    <property type="match status" value="1"/>
</dbReference>
<dbReference type="GO" id="GO:0000162">
    <property type="term" value="P:L-tryptophan biosynthetic process"/>
    <property type="evidence" value="ECO:0007669"/>
    <property type="project" value="TreeGrafter"/>
</dbReference>
<dbReference type="GO" id="GO:0005829">
    <property type="term" value="C:cytosol"/>
    <property type="evidence" value="ECO:0007669"/>
    <property type="project" value="TreeGrafter"/>
</dbReference>
<proteinExistence type="predicted"/>
<keyword evidence="3" id="KW-0808">Transferase</keyword>
<dbReference type="STRING" id="1280949.HAD_16692"/>
<keyword evidence="1 3" id="KW-0315">Glutamine amidotransferase</keyword>
<dbReference type="PANTHER" id="PTHR43418:SF4">
    <property type="entry name" value="MULTIFUNCTIONAL TRYPTOPHAN BIOSYNTHESIS PROTEIN"/>
    <property type="match status" value="1"/>
</dbReference>
<dbReference type="InterPro" id="IPR006221">
    <property type="entry name" value="TrpG/PapA_dom"/>
</dbReference>
<dbReference type="OrthoDB" id="9786812at2"/>
<dbReference type="PRINTS" id="PR00096">
    <property type="entry name" value="GATASE"/>
</dbReference>
<dbReference type="EMBL" id="ARYH01000004">
    <property type="protein sequence ID" value="KCZ82718.1"/>
    <property type="molecule type" value="Genomic_DNA"/>
</dbReference>
<dbReference type="Pfam" id="PF00117">
    <property type="entry name" value="GATase"/>
    <property type="match status" value="1"/>
</dbReference>
<dbReference type="GO" id="GO:0004049">
    <property type="term" value="F:anthranilate synthase activity"/>
    <property type="evidence" value="ECO:0007669"/>
    <property type="project" value="TreeGrafter"/>
</dbReference>
<dbReference type="PROSITE" id="PS51273">
    <property type="entry name" value="GATASE_TYPE_1"/>
    <property type="match status" value="1"/>
</dbReference>
<dbReference type="PRINTS" id="PR00097">
    <property type="entry name" value="ANTSNTHASEII"/>
</dbReference>
<gene>
    <name evidence="3" type="ORF">HAD_16692</name>
</gene>
<dbReference type="Proteomes" id="UP000027446">
    <property type="component" value="Unassembled WGS sequence"/>
</dbReference>
<dbReference type="PATRIC" id="fig|1280949.3.peg.3387"/>
<evidence type="ECO:0000256" key="1">
    <source>
        <dbReference type="ARBA" id="ARBA00022962"/>
    </source>
</evidence>
<evidence type="ECO:0000313" key="4">
    <source>
        <dbReference type="Proteomes" id="UP000027446"/>
    </source>
</evidence>
<dbReference type="PRINTS" id="PR00099">
    <property type="entry name" value="CPSGATASE"/>
</dbReference>
<dbReference type="NCBIfam" id="TIGR00566">
    <property type="entry name" value="trpG_papA"/>
    <property type="match status" value="1"/>
</dbReference>
<organism evidence="3 4">
    <name type="scientific">Hyphomonas adhaerens MHS-3</name>
    <dbReference type="NCBI Taxonomy" id="1280949"/>
    <lineage>
        <taxon>Bacteria</taxon>
        <taxon>Pseudomonadati</taxon>
        <taxon>Pseudomonadota</taxon>
        <taxon>Alphaproteobacteria</taxon>
        <taxon>Hyphomonadales</taxon>
        <taxon>Hyphomonadaceae</taxon>
        <taxon>Hyphomonas</taxon>
    </lineage>
</organism>
<dbReference type="CDD" id="cd01743">
    <property type="entry name" value="GATase1_Anthranilate_Synthase"/>
    <property type="match status" value="1"/>
</dbReference>
<dbReference type="InterPro" id="IPR050472">
    <property type="entry name" value="Anth_synth/Amidotransfase"/>
</dbReference>
<name>A0A069E0A2_9PROT</name>
<accession>A0A069E0A2</accession>
<dbReference type="eggNOG" id="COG0512">
    <property type="taxonomic scope" value="Bacteria"/>
</dbReference>
<comment type="caution">
    <text evidence="3">The sequence shown here is derived from an EMBL/GenBank/DDBJ whole genome shotgun (WGS) entry which is preliminary data.</text>
</comment>
<dbReference type="AlphaFoldDB" id="A0A069E0A2"/>
<dbReference type="GO" id="GO:0016740">
    <property type="term" value="F:transferase activity"/>
    <property type="evidence" value="ECO:0007669"/>
    <property type="project" value="UniProtKB-KW"/>
</dbReference>
<dbReference type="RefSeq" id="WP_035573843.1">
    <property type="nucleotide sequence ID" value="NZ_ARYH01000004.1"/>
</dbReference>
<dbReference type="SUPFAM" id="SSF52317">
    <property type="entry name" value="Class I glutamine amidotransferase-like"/>
    <property type="match status" value="1"/>
</dbReference>
<evidence type="ECO:0000313" key="3">
    <source>
        <dbReference type="EMBL" id="KCZ82718.1"/>
    </source>
</evidence>
<dbReference type="Gene3D" id="3.40.50.880">
    <property type="match status" value="1"/>
</dbReference>
<evidence type="ECO:0000259" key="2">
    <source>
        <dbReference type="Pfam" id="PF00117"/>
    </source>
</evidence>
<sequence>MILVLNNRDSFVFNLARCLTLAGADVEVEDSGRITISDIIRRRPEAIVISPGPSRPEQAGVSIAAVQTFGADLPILGVCLGHQVIAAAYGGSVRRALTPSHGRIANIAHQGRHLFRELPSPLPVGLYHSLAVDLEQNETGLQVDATVPDGEIMALSHVEHPVFGVQFHPESILTEQGQGLLGNFLRQYRSVPCP</sequence>
<reference evidence="3 4" key="1">
    <citation type="journal article" date="2014" name="Antonie Van Leeuwenhoek">
        <title>Hyphomonas beringensis sp. nov. and Hyphomonas chukchiensis sp. nov., isolated from surface seawater of the Bering Sea and Chukchi Sea.</title>
        <authorList>
            <person name="Li C."/>
            <person name="Lai Q."/>
            <person name="Li G."/>
            <person name="Dong C."/>
            <person name="Wang J."/>
            <person name="Liao Y."/>
            <person name="Shao Z."/>
        </authorList>
    </citation>
    <scope>NUCLEOTIDE SEQUENCE [LARGE SCALE GENOMIC DNA]</scope>
    <source>
        <strain evidence="3 4">MHS-3</strain>
    </source>
</reference>
<dbReference type="InterPro" id="IPR029062">
    <property type="entry name" value="Class_I_gatase-like"/>
</dbReference>
<feature type="domain" description="Glutamine amidotransferase" evidence="2">
    <location>
        <begin position="3"/>
        <end position="186"/>
    </location>
</feature>
<dbReference type="InterPro" id="IPR017926">
    <property type="entry name" value="GATASE"/>
</dbReference>
<dbReference type="FunFam" id="3.40.50.880:FF:000003">
    <property type="entry name" value="Anthranilate synthase component II"/>
    <property type="match status" value="1"/>
</dbReference>